<name>A0A077N9E8_XENBV</name>
<dbReference type="InterPro" id="IPR051252">
    <property type="entry name" value="IS1_transposase_InsA"/>
</dbReference>
<evidence type="ECO:0000259" key="1">
    <source>
        <dbReference type="Pfam" id="PF12759"/>
    </source>
</evidence>
<comment type="caution">
    <text evidence="2">The sequence shown here is derived from an EMBL/GenBank/DDBJ whole genome shotgun (WGS) entry which is preliminary data.</text>
</comment>
<dbReference type="Pfam" id="PF12759">
    <property type="entry name" value="HTH_Tnp_IS1"/>
    <property type="match status" value="1"/>
</dbReference>
<organism evidence="2 3">
    <name type="scientific">Xenorhabdus bovienii str. puntauvense</name>
    <dbReference type="NCBI Taxonomy" id="1398201"/>
    <lineage>
        <taxon>Bacteria</taxon>
        <taxon>Pseudomonadati</taxon>
        <taxon>Pseudomonadota</taxon>
        <taxon>Gammaproteobacteria</taxon>
        <taxon>Enterobacterales</taxon>
        <taxon>Morganellaceae</taxon>
        <taxon>Xenorhabdus</taxon>
    </lineage>
</organism>
<feature type="domain" description="Insertion element IS1 protein InsA helix-turn-helix" evidence="1">
    <location>
        <begin position="44"/>
        <end position="85"/>
    </location>
</feature>
<dbReference type="InterPro" id="IPR024431">
    <property type="entry name" value="InsA_HTH_dom"/>
</dbReference>
<dbReference type="PANTHER" id="PTHR47923">
    <property type="entry name" value="INSERTION ELEMENT IS1 1 PROTEIN INSA-RELATED"/>
    <property type="match status" value="1"/>
</dbReference>
<evidence type="ECO:0000313" key="2">
    <source>
        <dbReference type="EMBL" id="CDG95679.1"/>
    </source>
</evidence>
<dbReference type="AlphaFoldDB" id="A0A077N9E8"/>
<reference evidence="2" key="1">
    <citation type="submission" date="2013-07" db="EMBL/GenBank/DDBJ databases">
        <title>Sub-species coevolution in mutualistic symbiosis.</title>
        <authorList>
            <person name="Murfin K."/>
            <person name="Klassen J."/>
            <person name="Lee M."/>
            <person name="Forst S."/>
            <person name="Stock P."/>
            <person name="Goodrich-Blair H."/>
        </authorList>
    </citation>
    <scope>NUCLEOTIDE SEQUENCE [LARGE SCALE GENOMIC DNA]</scope>
    <source>
        <strain evidence="2">Puntauvense</strain>
    </source>
</reference>
<accession>A0A077N9E8</accession>
<dbReference type="HOGENOM" id="CLU_076276_6_0_6"/>
<gene>
    <name evidence="2" type="ORF">XBP1_1460001</name>
</gene>
<dbReference type="EMBL" id="CBSW010000053">
    <property type="protein sequence ID" value="CDG95679.1"/>
    <property type="molecule type" value="Genomic_DNA"/>
</dbReference>
<evidence type="ECO:0000313" key="3">
    <source>
        <dbReference type="Proteomes" id="UP000028511"/>
    </source>
</evidence>
<dbReference type="Proteomes" id="UP000028511">
    <property type="component" value="Unassembled WGS sequence"/>
</dbReference>
<dbReference type="GO" id="GO:0006313">
    <property type="term" value="P:DNA transposition"/>
    <property type="evidence" value="ECO:0007669"/>
    <property type="project" value="TreeGrafter"/>
</dbReference>
<sequence length="95" mass="10903">MTVTIEVTCRYCDQAEPERKHGTGKAGFPRYYCKDCQRTFQLNYRYNGHKPGMKEKIVDMAMNDSGVRNTGRVLGLGINTVMRTLNLWSPPFLQP</sequence>
<dbReference type="PANTHER" id="PTHR47923:SF1">
    <property type="entry name" value="INSERTION ELEMENT IS1 1 PROTEIN INSA-RELATED"/>
    <property type="match status" value="1"/>
</dbReference>
<protein>
    <submittedName>
        <fullName evidence="2">Insertion element IS1 1/2/3/5/6 protein insA (IS1a/IS1b/IS1c/IS1d)</fullName>
    </submittedName>
</protein>
<proteinExistence type="predicted"/>